<dbReference type="GO" id="GO:0003677">
    <property type="term" value="F:DNA binding"/>
    <property type="evidence" value="ECO:0007669"/>
    <property type="project" value="InterPro"/>
</dbReference>
<name>A0A1C3CZP8_9GAMM</name>
<dbReference type="SUPFAM" id="SSF52540">
    <property type="entry name" value="P-loop containing nucleoside triphosphate hydrolases"/>
    <property type="match status" value="1"/>
</dbReference>
<evidence type="ECO:0000256" key="6">
    <source>
        <dbReference type="ARBA" id="ARBA00022932"/>
    </source>
</evidence>
<evidence type="ECO:0000256" key="3">
    <source>
        <dbReference type="ARBA" id="ARBA00022679"/>
    </source>
</evidence>
<comment type="catalytic activity">
    <reaction evidence="8">
        <text>DNA(n) + a 2'-deoxyribonucleoside 5'-triphosphate = DNA(n+1) + diphosphate</text>
        <dbReference type="Rhea" id="RHEA:22508"/>
        <dbReference type="Rhea" id="RHEA-COMP:17339"/>
        <dbReference type="Rhea" id="RHEA-COMP:17340"/>
        <dbReference type="ChEBI" id="CHEBI:33019"/>
        <dbReference type="ChEBI" id="CHEBI:61560"/>
        <dbReference type="ChEBI" id="CHEBI:173112"/>
        <dbReference type="EC" id="2.7.7.7"/>
    </reaction>
</comment>
<dbReference type="InterPro" id="IPR027417">
    <property type="entry name" value="P-loop_NTPase"/>
</dbReference>
<evidence type="ECO:0000256" key="8">
    <source>
        <dbReference type="ARBA" id="ARBA00049244"/>
    </source>
</evidence>
<evidence type="ECO:0000313" key="11">
    <source>
        <dbReference type="EMBL" id="ODA14302.1"/>
    </source>
</evidence>
<proteinExistence type="inferred from homology"/>
<evidence type="ECO:0000256" key="7">
    <source>
        <dbReference type="ARBA" id="ARBA00034754"/>
    </source>
</evidence>
<keyword evidence="6" id="KW-0239">DNA-directed DNA polymerase</keyword>
<organism evidence="11 12">
    <name type="scientific">Acinetobacter celticus</name>
    <dbReference type="NCBI Taxonomy" id="1891224"/>
    <lineage>
        <taxon>Bacteria</taxon>
        <taxon>Pseudomonadati</taxon>
        <taxon>Pseudomonadota</taxon>
        <taxon>Gammaproteobacteria</taxon>
        <taxon>Moraxellales</taxon>
        <taxon>Moraxellaceae</taxon>
        <taxon>Acinetobacter</taxon>
    </lineage>
</organism>
<evidence type="ECO:0000313" key="12">
    <source>
        <dbReference type="Proteomes" id="UP000186553"/>
    </source>
</evidence>
<keyword evidence="12" id="KW-1185">Reference proteome</keyword>
<reference evidence="11 12" key="1">
    <citation type="submission" date="2016-07" db="EMBL/GenBank/DDBJ databases">
        <title>Acinetobacter sp. ANC 4603.</title>
        <authorList>
            <person name="Radolfova-Krizova L."/>
            <person name="Nemec A."/>
        </authorList>
    </citation>
    <scope>NUCLEOTIDE SEQUENCE [LARGE SCALE GENOMIC DNA]</scope>
    <source>
        <strain evidence="11 12">ANC 4603</strain>
    </source>
</reference>
<comment type="caution">
    <text evidence="11">The sequence shown here is derived from an EMBL/GenBank/DDBJ whole genome shotgun (WGS) entry which is preliminary data.</text>
</comment>
<dbReference type="Pfam" id="PF06144">
    <property type="entry name" value="DNA_pol3_delta"/>
    <property type="match status" value="1"/>
</dbReference>
<dbReference type="OrthoDB" id="9770982at2"/>
<dbReference type="PANTHER" id="PTHR34388">
    <property type="entry name" value="DNA POLYMERASE III SUBUNIT DELTA"/>
    <property type="match status" value="1"/>
</dbReference>
<dbReference type="Gene3D" id="3.40.50.300">
    <property type="entry name" value="P-loop containing nucleotide triphosphate hydrolases"/>
    <property type="match status" value="1"/>
</dbReference>
<dbReference type="Proteomes" id="UP000186553">
    <property type="component" value="Unassembled WGS sequence"/>
</dbReference>
<dbReference type="RefSeq" id="WP_068885444.1">
    <property type="nucleotide sequence ID" value="NZ_CBCRUU010000003.1"/>
</dbReference>
<evidence type="ECO:0000256" key="4">
    <source>
        <dbReference type="ARBA" id="ARBA00022695"/>
    </source>
</evidence>
<evidence type="ECO:0000259" key="10">
    <source>
        <dbReference type="Pfam" id="PF06144"/>
    </source>
</evidence>
<dbReference type="InterPro" id="IPR010372">
    <property type="entry name" value="DNA_pol3_delta_N"/>
</dbReference>
<dbReference type="Gene3D" id="1.10.8.60">
    <property type="match status" value="1"/>
</dbReference>
<dbReference type="InterPro" id="IPR005790">
    <property type="entry name" value="DNA_polIII_delta"/>
</dbReference>
<dbReference type="EC" id="2.7.7.7" evidence="1 9"/>
<keyword evidence="5" id="KW-0235">DNA replication</keyword>
<gene>
    <name evidence="11" type="ORF">BBP83_00340</name>
</gene>
<evidence type="ECO:0000256" key="5">
    <source>
        <dbReference type="ARBA" id="ARBA00022705"/>
    </source>
</evidence>
<dbReference type="STRING" id="1891224.BBP83_00340"/>
<dbReference type="EMBL" id="MBDL01000001">
    <property type="protein sequence ID" value="ODA14302.1"/>
    <property type="molecule type" value="Genomic_DNA"/>
</dbReference>
<comment type="similarity">
    <text evidence="7">Belongs to the DNA polymerase HolA subunit family.</text>
</comment>
<dbReference type="GO" id="GO:0009360">
    <property type="term" value="C:DNA polymerase III complex"/>
    <property type="evidence" value="ECO:0007669"/>
    <property type="project" value="UniProtKB-UniRule"/>
</dbReference>
<dbReference type="PANTHER" id="PTHR34388:SF1">
    <property type="entry name" value="DNA POLYMERASE III SUBUNIT DELTA"/>
    <property type="match status" value="1"/>
</dbReference>
<dbReference type="AlphaFoldDB" id="A0A1C3CZP8"/>
<dbReference type="GO" id="GO:0003887">
    <property type="term" value="F:DNA-directed DNA polymerase activity"/>
    <property type="evidence" value="ECO:0007669"/>
    <property type="project" value="UniProtKB-UniRule"/>
</dbReference>
<accession>A0A1C3CZP8</accession>
<keyword evidence="4" id="KW-0548">Nucleotidyltransferase</keyword>
<dbReference type="InterPro" id="IPR008921">
    <property type="entry name" value="DNA_pol3_clamp-load_cplx_C"/>
</dbReference>
<feature type="domain" description="DNA polymerase III delta N-terminal" evidence="10">
    <location>
        <begin position="20"/>
        <end position="130"/>
    </location>
</feature>
<dbReference type="NCBIfam" id="TIGR01128">
    <property type="entry name" value="holA"/>
    <property type="match status" value="1"/>
</dbReference>
<dbReference type="SUPFAM" id="SSF48019">
    <property type="entry name" value="post-AAA+ oligomerization domain-like"/>
    <property type="match status" value="1"/>
</dbReference>
<dbReference type="GO" id="GO:0006261">
    <property type="term" value="P:DNA-templated DNA replication"/>
    <property type="evidence" value="ECO:0007669"/>
    <property type="project" value="TreeGrafter"/>
</dbReference>
<evidence type="ECO:0000256" key="9">
    <source>
        <dbReference type="NCBIfam" id="TIGR01128"/>
    </source>
</evidence>
<evidence type="ECO:0000256" key="2">
    <source>
        <dbReference type="ARBA" id="ARBA00017703"/>
    </source>
</evidence>
<protein>
    <recommendedName>
        <fullName evidence="2 9">DNA polymerase III subunit delta</fullName>
        <ecNumber evidence="1 9">2.7.7.7</ecNumber>
    </recommendedName>
</protein>
<keyword evidence="3" id="KW-0808">Transferase</keyword>
<evidence type="ECO:0000256" key="1">
    <source>
        <dbReference type="ARBA" id="ARBA00012417"/>
    </source>
</evidence>
<dbReference type="Gene3D" id="1.20.272.10">
    <property type="match status" value="1"/>
</dbReference>
<sequence length="332" mass="37681">MKLDYLQALKRVDEARGAWVLHGQEPLLEQNLVDTFRASWLKQDIERQRYDITSVSDWKTVFNALNSLSLFSSQLAIEVHGNIKPDANGLKELKKYLQHNEQNLLLVVMPKQDSSSLKTAFFQTIDANGVNVNLVANYPKDRQQILAVEAQKLGIQLANDAWQWLEQHHEHNLLAAKNSLMRVSDTFTDVAVIQIDHLHSCLQDQSRYTTFDLSDALLQGDFGQSVKIFQYLIASGEAMSLILWSISKEIRLLMQLFEQPQNALQLGIWKNKVSQYQQALRRLDPNSFLAWPSLLLRIDASIKGLGNENAEHLVFQAIAGLCGKPLFMAPTS</sequence>